<dbReference type="PATRIC" id="fig|997874.3.peg.1210"/>
<evidence type="ECO:0000313" key="2">
    <source>
        <dbReference type="Proteomes" id="UP000003741"/>
    </source>
</evidence>
<sequence>MKQLALPARFENLEKVDNLVVGWENVKLAIRPDCRDEVSLDKAKTAIEAGLNDAAINYIWNLAIFDLQRKIIVYGVDYFSTAINWDGKPLKTIEDLREVKDHQLISGAFALGIIPAEAHFFLEQCRELRNNFSTAHYPLGELDKLETFNFIKNCVKYVLTFDLPAPGLQIKDLVESLTIEKLESGDDITAIIESQSAKIHGPILHNLFSNFIKQDCNPNLKYNIKLIAPCLWELVSDEIKSSIAAKFASLRDIKGKDAASEALAFLKLVDGVSYIPETFKEIIFKKHAQFLIDAHNEWNNFYNEPGYAKDLASLGIDVPISAIYTYVKAIVLSFIGNTYGIATDAQSYNKTMIANLSQTGIRTLFKIIDTDINVIRELSHNKPACRVQELMDLIRDKTMLPKQKEQFDFITSNKPERLKRHFEKRYWELIEK</sequence>
<evidence type="ECO:0000313" key="1">
    <source>
        <dbReference type="EMBL" id="EIY35585.1"/>
    </source>
</evidence>
<dbReference type="HOGENOM" id="CLU_045530_0_0_10"/>
<accession>I8WAD0</accession>
<organism evidence="1 2">
    <name type="scientific">Bacteroides cellulosilyticus CL02T12C19</name>
    <dbReference type="NCBI Taxonomy" id="997874"/>
    <lineage>
        <taxon>Bacteria</taxon>
        <taxon>Pseudomonadati</taxon>
        <taxon>Bacteroidota</taxon>
        <taxon>Bacteroidia</taxon>
        <taxon>Bacteroidales</taxon>
        <taxon>Bacteroidaceae</taxon>
        <taxon>Bacteroides</taxon>
    </lineage>
</organism>
<dbReference type="Proteomes" id="UP000003741">
    <property type="component" value="Unassembled WGS sequence"/>
</dbReference>
<proteinExistence type="predicted"/>
<keyword evidence="2" id="KW-1185">Reference proteome</keyword>
<gene>
    <name evidence="1" type="ORF">HMPREF1062_01181</name>
</gene>
<dbReference type="RefSeq" id="WP_007216047.1">
    <property type="nucleotide sequence ID" value="NZ_JH724085.1"/>
</dbReference>
<dbReference type="AlphaFoldDB" id="I8WAD0"/>
<protein>
    <submittedName>
        <fullName evidence="1">Uncharacterized protein</fullName>
    </submittedName>
</protein>
<dbReference type="EMBL" id="AGXG01000024">
    <property type="protein sequence ID" value="EIY35585.1"/>
    <property type="molecule type" value="Genomic_DNA"/>
</dbReference>
<reference evidence="1 2" key="1">
    <citation type="submission" date="2012-02" db="EMBL/GenBank/DDBJ databases">
        <title>The Genome Sequence of Bacteroides cellulosilyticus CL02T12C19.</title>
        <authorList>
            <consortium name="The Broad Institute Genome Sequencing Platform"/>
            <person name="Earl A."/>
            <person name="Ward D."/>
            <person name="Feldgarden M."/>
            <person name="Gevers D."/>
            <person name="Zitomersky N.L."/>
            <person name="Coyne M.J."/>
            <person name="Comstock L.E."/>
            <person name="Young S.K."/>
            <person name="Zeng Q."/>
            <person name="Gargeya S."/>
            <person name="Fitzgerald M."/>
            <person name="Haas B."/>
            <person name="Abouelleil A."/>
            <person name="Alvarado L."/>
            <person name="Arachchi H.M."/>
            <person name="Berlin A."/>
            <person name="Chapman S.B."/>
            <person name="Gearin G."/>
            <person name="Goldberg J."/>
            <person name="Griggs A."/>
            <person name="Gujja S."/>
            <person name="Hansen M."/>
            <person name="Heiman D."/>
            <person name="Howarth C."/>
            <person name="Larimer J."/>
            <person name="Lui A."/>
            <person name="MacDonald P.J.P."/>
            <person name="McCowen C."/>
            <person name="Montmayeur A."/>
            <person name="Murphy C."/>
            <person name="Neiman D."/>
            <person name="Pearson M."/>
            <person name="Priest M."/>
            <person name="Roberts A."/>
            <person name="Saif S."/>
            <person name="Shea T."/>
            <person name="Sisk P."/>
            <person name="Stolte C."/>
            <person name="Sykes S."/>
            <person name="Wortman J."/>
            <person name="Nusbaum C."/>
            <person name="Birren B."/>
        </authorList>
    </citation>
    <scope>NUCLEOTIDE SEQUENCE [LARGE SCALE GENOMIC DNA]</scope>
    <source>
        <strain evidence="1 2">CL02T12C19</strain>
    </source>
</reference>
<dbReference type="OrthoDB" id="1102561at2"/>
<comment type="caution">
    <text evidence="1">The sequence shown here is derived from an EMBL/GenBank/DDBJ whole genome shotgun (WGS) entry which is preliminary data.</text>
</comment>
<name>I8WAD0_9BACE</name>